<feature type="compositionally biased region" description="Basic residues" evidence="1">
    <location>
        <begin position="137"/>
        <end position="147"/>
    </location>
</feature>
<feature type="non-terminal residue" evidence="2">
    <location>
        <position position="1"/>
    </location>
</feature>
<evidence type="ECO:0000313" key="3">
    <source>
        <dbReference type="Proteomes" id="UP000257109"/>
    </source>
</evidence>
<accession>A0A371HGI5</accession>
<feature type="region of interest" description="Disordered" evidence="1">
    <location>
        <begin position="68"/>
        <end position="164"/>
    </location>
</feature>
<evidence type="ECO:0000313" key="2">
    <source>
        <dbReference type="EMBL" id="RDY01906.1"/>
    </source>
</evidence>
<keyword evidence="3" id="KW-1185">Reference proteome</keyword>
<comment type="caution">
    <text evidence="2">The sequence shown here is derived from an EMBL/GenBank/DDBJ whole genome shotgun (WGS) entry which is preliminary data.</text>
</comment>
<dbReference type="Proteomes" id="UP000257109">
    <property type="component" value="Unassembled WGS sequence"/>
</dbReference>
<name>A0A371HGI5_MUCPR</name>
<feature type="compositionally biased region" description="Basic and acidic residues" evidence="1">
    <location>
        <begin position="112"/>
        <end position="131"/>
    </location>
</feature>
<reference evidence="2" key="1">
    <citation type="submission" date="2018-05" db="EMBL/GenBank/DDBJ databases">
        <title>Draft genome of Mucuna pruriens seed.</title>
        <authorList>
            <person name="Nnadi N.E."/>
            <person name="Vos R."/>
            <person name="Hasami M.H."/>
            <person name="Devisetty U.K."/>
            <person name="Aguiy J.C."/>
        </authorList>
    </citation>
    <scope>NUCLEOTIDE SEQUENCE [LARGE SCALE GENOMIC DNA]</scope>
    <source>
        <strain evidence="2">JCA_2017</strain>
    </source>
</reference>
<gene>
    <name evidence="2" type="ORF">CR513_14709</name>
</gene>
<dbReference type="AlphaFoldDB" id="A0A371HGI5"/>
<sequence length="172" mass="20101">MIIDEGSYVIVASERCVNKLALPTIFHPRLYRLQWLSEKGEFLVGKEAQVTFTLSGLYVKPLSPREVHENQKKMKVKRKSKRKIERKIRKKESKSDYEKIKKKERKKKSERKARGERKIIKNSEIKERVKDPSLSSKIKKKIGKKKGATTSRSQRGEKGPLGQEGTFICFYY</sequence>
<feature type="compositionally biased region" description="Basic residues" evidence="1">
    <location>
        <begin position="73"/>
        <end position="92"/>
    </location>
</feature>
<organism evidence="2 3">
    <name type="scientific">Mucuna pruriens</name>
    <name type="common">Velvet bean</name>
    <name type="synonym">Dolichos pruriens</name>
    <dbReference type="NCBI Taxonomy" id="157652"/>
    <lineage>
        <taxon>Eukaryota</taxon>
        <taxon>Viridiplantae</taxon>
        <taxon>Streptophyta</taxon>
        <taxon>Embryophyta</taxon>
        <taxon>Tracheophyta</taxon>
        <taxon>Spermatophyta</taxon>
        <taxon>Magnoliopsida</taxon>
        <taxon>eudicotyledons</taxon>
        <taxon>Gunneridae</taxon>
        <taxon>Pentapetalae</taxon>
        <taxon>rosids</taxon>
        <taxon>fabids</taxon>
        <taxon>Fabales</taxon>
        <taxon>Fabaceae</taxon>
        <taxon>Papilionoideae</taxon>
        <taxon>50 kb inversion clade</taxon>
        <taxon>NPAAA clade</taxon>
        <taxon>indigoferoid/millettioid clade</taxon>
        <taxon>Phaseoleae</taxon>
        <taxon>Mucuna</taxon>
    </lineage>
</organism>
<proteinExistence type="predicted"/>
<protein>
    <submittedName>
        <fullName evidence="2">Uncharacterized protein</fullName>
    </submittedName>
</protein>
<dbReference type="EMBL" id="QJKJ01002653">
    <property type="protein sequence ID" value="RDY01906.1"/>
    <property type="molecule type" value="Genomic_DNA"/>
</dbReference>
<evidence type="ECO:0000256" key="1">
    <source>
        <dbReference type="SAM" id="MobiDB-lite"/>
    </source>
</evidence>
<feature type="compositionally biased region" description="Basic residues" evidence="1">
    <location>
        <begin position="102"/>
        <end position="111"/>
    </location>
</feature>